<dbReference type="PANTHER" id="PTHR47074">
    <property type="entry name" value="BNAC02G40300D PROTEIN"/>
    <property type="match status" value="1"/>
</dbReference>
<dbReference type="GO" id="GO:0004523">
    <property type="term" value="F:RNA-DNA hybrid ribonuclease activity"/>
    <property type="evidence" value="ECO:0007669"/>
    <property type="project" value="InterPro"/>
</dbReference>
<dbReference type="InterPro" id="IPR002156">
    <property type="entry name" value="RNaseH_domain"/>
</dbReference>
<evidence type="ECO:0000313" key="2">
    <source>
        <dbReference type="Proteomes" id="UP000504610"/>
    </source>
</evidence>
<accession>A0A6J0M656</accession>
<keyword evidence="2" id="KW-1185">Reference proteome</keyword>
<proteinExistence type="predicted"/>
<dbReference type="InterPro" id="IPR012337">
    <property type="entry name" value="RNaseH-like_sf"/>
</dbReference>
<dbReference type="PANTHER" id="PTHR47074:SF11">
    <property type="entry name" value="REVERSE TRANSCRIPTASE-LIKE PROTEIN"/>
    <property type="match status" value="1"/>
</dbReference>
<reference evidence="2" key="1">
    <citation type="journal article" date="2019" name="Database">
        <title>The radish genome database (RadishGD): an integrated information resource for radish genomics.</title>
        <authorList>
            <person name="Yu H.J."/>
            <person name="Baek S."/>
            <person name="Lee Y.J."/>
            <person name="Cho A."/>
            <person name="Mun J.H."/>
        </authorList>
    </citation>
    <scope>NUCLEOTIDE SEQUENCE [LARGE SCALE GENOMIC DNA]</scope>
    <source>
        <strain evidence="2">cv. WK10039</strain>
    </source>
</reference>
<organism evidence="2 3">
    <name type="scientific">Raphanus sativus</name>
    <name type="common">Radish</name>
    <name type="synonym">Raphanus raphanistrum var. sativus</name>
    <dbReference type="NCBI Taxonomy" id="3726"/>
    <lineage>
        <taxon>Eukaryota</taxon>
        <taxon>Viridiplantae</taxon>
        <taxon>Streptophyta</taxon>
        <taxon>Embryophyta</taxon>
        <taxon>Tracheophyta</taxon>
        <taxon>Spermatophyta</taxon>
        <taxon>Magnoliopsida</taxon>
        <taxon>eudicotyledons</taxon>
        <taxon>Gunneridae</taxon>
        <taxon>Pentapetalae</taxon>
        <taxon>rosids</taxon>
        <taxon>malvids</taxon>
        <taxon>Brassicales</taxon>
        <taxon>Brassicaceae</taxon>
        <taxon>Brassiceae</taxon>
        <taxon>Raphanus</taxon>
    </lineage>
</organism>
<gene>
    <name evidence="3" type="primary">LOC108839579</name>
</gene>
<dbReference type="InterPro" id="IPR052929">
    <property type="entry name" value="RNase_H-like_EbsB-rel"/>
</dbReference>
<dbReference type="CDD" id="cd06222">
    <property type="entry name" value="RNase_H_like"/>
    <property type="match status" value="1"/>
</dbReference>
<dbReference type="InterPro" id="IPR036397">
    <property type="entry name" value="RNaseH_sf"/>
</dbReference>
<protein>
    <submittedName>
        <fullName evidence="3">Uncharacterized protein LOC108839579</fullName>
    </submittedName>
</protein>
<dbReference type="GeneID" id="108839579"/>
<dbReference type="InterPro" id="IPR044730">
    <property type="entry name" value="RNase_H-like_dom_plant"/>
</dbReference>
<dbReference type="KEGG" id="rsz:108839579"/>
<evidence type="ECO:0000313" key="3">
    <source>
        <dbReference type="RefSeq" id="XP_018467832.1"/>
    </source>
</evidence>
<name>A0A6J0M656_RAPSA</name>
<sequence>MLAQPTADPKPLKPMIGIEPNPRRTSLAWNPSTRAAGLGWIVDDRDSSSSSSHSATSEHVSSPLIAEALAVRSAINFALIQGFSSLSIFSDAKALDTINRKEMKTEIFGILQDIYLSALSFMSISFISIPRAANEKADSIAKQALWALTSS</sequence>
<dbReference type="RefSeq" id="XP_018467832.1">
    <property type="nucleotide sequence ID" value="XM_018612330.1"/>
</dbReference>
<dbReference type="SUPFAM" id="SSF53098">
    <property type="entry name" value="Ribonuclease H-like"/>
    <property type="match status" value="1"/>
</dbReference>
<evidence type="ECO:0000259" key="1">
    <source>
        <dbReference type="Pfam" id="PF13456"/>
    </source>
</evidence>
<dbReference type="Pfam" id="PF13456">
    <property type="entry name" value="RVT_3"/>
    <property type="match status" value="1"/>
</dbReference>
<dbReference type="Proteomes" id="UP000504610">
    <property type="component" value="Chromosome 2"/>
</dbReference>
<dbReference type="AlphaFoldDB" id="A0A6J0M656"/>
<dbReference type="Gene3D" id="3.30.420.10">
    <property type="entry name" value="Ribonuclease H-like superfamily/Ribonuclease H"/>
    <property type="match status" value="1"/>
</dbReference>
<dbReference type="GO" id="GO:0003676">
    <property type="term" value="F:nucleic acid binding"/>
    <property type="evidence" value="ECO:0007669"/>
    <property type="project" value="InterPro"/>
</dbReference>
<feature type="domain" description="RNase H type-1" evidence="1">
    <location>
        <begin position="28"/>
        <end position="144"/>
    </location>
</feature>
<reference evidence="3" key="2">
    <citation type="submission" date="2025-08" db="UniProtKB">
        <authorList>
            <consortium name="RefSeq"/>
        </authorList>
    </citation>
    <scope>IDENTIFICATION</scope>
    <source>
        <tissue evidence="3">Leaf</tissue>
    </source>
</reference>